<reference evidence="7" key="1">
    <citation type="journal article" date="2022" name="Int. J. Syst. Evol. Microbiol.">
        <title>Pseudomonas aegrilactucae sp. nov. and Pseudomonas morbosilactucae sp. nov., pathogens causing bacterial rot of lettuce in Japan.</title>
        <authorList>
            <person name="Sawada H."/>
            <person name="Fujikawa T."/>
            <person name="Satou M."/>
        </authorList>
    </citation>
    <scope>NUCLEOTIDE SEQUENCE</scope>
    <source>
        <strain evidence="7">0166_1</strain>
    </source>
</reference>
<evidence type="ECO:0000256" key="4">
    <source>
        <dbReference type="SAM" id="MobiDB-lite"/>
    </source>
</evidence>
<dbReference type="Gene3D" id="2.40.320.10">
    <property type="entry name" value="Hypothetical Protein Pfu-838710-001"/>
    <property type="match status" value="1"/>
</dbReference>
<feature type="region of interest" description="Disordered" evidence="4">
    <location>
        <begin position="240"/>
        <end position="263"/>
    </location>
</feature>
<dbReference type="GO" id="GO:0016787">
    <property type="term" value="F:hydrolase activity"/>
    <property type="evidence" value="ECO:0007669"/>
    <property type="project" value="UniProtKB-KW"/>
</dbReference>
<name>A0A9E7C0X6_9ACTN</name>
<dbReference type="SUPFAM" id="SSF55811">
    <property type="entry name" value="Nudix"/>
    <property type="match status" value="1"/>
</dbReference>
<feature type="region of interest" description="Disordered" evidence="4">
    <location>
        <begin position="18"/>
        <end position="42"/>
    </location>
</feature>
<dbReference type="PROSITE" id="PS51462">
    <property type="entry name" value="NUDIX"/>
    <property type="match status" value="1"/>
</dbReference>
<dbReference type="SMART" id="SM01118">
    <property type="entry name" value="CYTH"/>
    <property type="match status" value="1"/>
</dbReference>
<dbReference type="PRINTS" id="PR00502">
    <property type="entry name" value="NUDIXFAMILY"/>
</dbReference>
<protein>
    <recommendedName>
        <fullName evidence="9">NUDIX hydrolase</fullName>
    </recommendedName>
</protein>
<keyword evidence="8" id="KW-1185">Reference proteome</keyword>
<dbReference type="InterPro" id="IPR033469">
    <property type="entry name" value="CYTH-like_dom_sf"/>
</dbReference>
<dbReference type="PANTHER" id="PTHR40114">
    <property type="entry name" value="SLR0698 PROTEIN"/>
    <property type="match status" value="1"/>
</dbReference>
<dbReference type="InterPro" id="IPR015797">
    <property type="entry name" value="NUDIX_hydrolase-like_dom_sf"/>
</dbReference>
<dbReference type="Proteomes" id="UP001162834">
    <property type="component" value="Chromosome"/>
</dbReference>
<evidence type="ECO:0008006" key="9">
    <source>
        <dbReference type="Google" id="ProtNLM"/>
    </source>
</evidence>
<dbReference type="PANTHER" id="PTHR40114:SF1">
    <property type="entry name" value="SLR0698 PROTEIN"/>
    <property type="match status" value="1"/>
</dbReference>
<dbReference type="InterPro" id="IPR023577">
    <property type="entry name" value="CYTH_domain"/>
</dbReference>
<dbReference type="InterPro" id="IPR020476">
    <property type="entry name" value="Nudix_hydrolase"/>
</dbReference>
<evidence type="ECO:0000259" key="5">
    <source>
        <dbReference type="PROSITE" id="PS51462"/>
    </source>
</evidence>
<dbReference type="Pfam" id="PF00293">
    <property type="entry name" value="NUDIX"/>
    <property type="match status" value="1"/>
</dbReference>
<comment type="similarity">
    <text evidence="1 3">Belongs to the Nudix hydrolase family.</text>
</comment>
<accession>A0A9E7C0X6</accession>
<feature type="domain" description="CYTH" evidence="6">
    <location>
        <begin position="117"/>
        <end position="263"/>
    </location>
</feature>
<evidence type="ECO:0000313" key="7">
    <source>
        <dbReference type="EMBL" id="UGS36841.1"/>
    </source>
</evidence>
<organism evidence="7 8">
    <name type="scientific">Capillimicrobium parvum</name>
    <dbReference type="NCBI Taxonomy" id="2884022"/>
    <lineage>
        <taxon>Bacteria</taxon>
        <taxon>Bacillati</taxon>
        <taxon>Actinomycetota</taxon>
        <taxon>Thermoleophilia</taxon>
        <taxon>Solirubrobacterales</taxon>
        <taxon>Capillimicrobiaceae</taxon>
        <taxon>Capillimicrobium</taxon>
    </lineage>
</organism>
<dbReference type="AlphaFoldDB" id="A0A9E7C0X6"/>
<evidence type="ECO:0000256" key="1">
    <source>
        <dbReference type="ARBA" id="ARBA00005582"/>
    </source>
</evidence>
<keyword evidence="2 3" id="KW-0378">Hydrolase</keyword>
<dbReference type="Gene3D" id="3.90.79.10">
    <property type="entry name" value="Nucleoside Triphosphate Pyrophosphohydrolase"/>
    <property type="match status" value="1"/>
</dbReference>
<evidence type="ECO:0000259" key="6">
    <source>
        <dbReference type="PROSITE" id="PS51707"/>
    </source>
</evidence>
<dbReference type="SUPFAM" id="SSF55154">
    <property type="entry name" value="CYTH-like phosphatases"/>
    <property type="match status" value="1"/>
</dbReference>
<evidence type="ECO:0000256" key="3">
    <source>
        <dbReference type="RuleBase" id="RU003476"/>
    </source>
</evidence>
<proteinExistence type="inferred from homology"/>
<dbReference type="EMBL" id="CP087164">
    <property type="protein sequence ID" value="UGS36841.1"/>
    <property type="molecule type" value="Genomic_DNA"/>
</dbReference>
<dbReference type="InterPro" id="IPR020084">
    <property type="entry name" value="NUDIX_hydrolase_CS"/>
</dbReference>
<evidence type="ECO:0000256" key="2">
    <source>
        <dbReference type="ARBA" id="ARBA00022801"/>
    </source>
</evidence>
<dbReference type="PROSITE" id="PS00893">
    <property type="entry name" value="NUDIX_BOX"/>
    <property type="match status" value="1"/>
</dbReference>
<dbReference type="InterPro" id="IPR000086">
    <property type="entry name" value="NUDIX_hydrolase_dom"/>
</dbReference>
<dbReference type="InterPro" id="IPR012042">
    <property type="entry name" value="NeuTTM/CthTTM-like"/>
</dbReference>
<dbReference type="CDD" id="cd07761">
    <property type="entry name" value="CYTH-like_CthTTM-like"/>
    <property type="match status" value="1"/>
</dbReference>
<dbReference type="KEGG" id="sbae:DSM104329_03252"/>
<sequence length="263" mass="30354">MRDGRLLLEHRPRYDDWSLPKGKLEPGEDSEQAAMREVEEETGVRVRLGEELEPVHYTDNKGRPKTVRYWVMTPVGQDEFAPNDEVDEIAWLTPEEAIERLSYPHDRDLVTGWWRRGREVERKFLVDRLPDDLERAPRRRLSQGYLVTGDVEVRLRRADDETFLTVKAGTGLVRAEEELPIDPDRFDRLWPLTEGRRVEKVRHLVEQDGRTIEVDVYAGAHEGLVVAEVEFSDEEDAHGWTGPSWLGADVTGDPEYSNARLAS</sequence>
<dbReference type="PROSITE" id="PS51707">
    <property type="entry name" value="CYTH"/>
    <property type="match status" value="1"/>
</dbReference>
<dbReference type="CDD" id="cd03673">
    <property type="entry name" value="NUDIX_Ap6A_hydrolase"/>
    <property type="match status" value="1"/>
</dbReference>
<gene>
    <name evidence="7" type="ORF">DSM104329_03252</name>
</gene>
<feature type="domain" description="Nudix hydrolase" evidence="5">
    <location>
        <begin position="1"/>
        <end position="116"/>
    </location>
</feature>
<evidence type="ECO:0000313" key="8">
    <source>
        <dbReference type="Proteomes" id="UP001162834"/>
    </source>
</evidence>